<dbReference type="InterPro" id="IPR003960">
    <property type="entry name" value="ATPase_AAA_CS"/>
</dbReference>
<evidence type="ECO:0000256" key="13">
    <source>
        <dbReference type="ARBA" id="ARBA00023049"/>
    </source>
</evidence>
<evidence type="ECO:0000256" key="9">
    <source>
        <dbReference type="ARBA" id="ARBA00022801"/>
    </source>
</evidence>
<proteinExistence type="inferred from homology"/>
<dbReference type="NCBIfam" id="TIGR01241">
    <property type="entry name" value="FtsH_fam"/>
    <property type="match status" value="1"/>
</dbReference>
<evidence type="ECO:0000313" key="20">
    <source>
        <dbReference type="Proteomes" id="UP000187209"/>
    </source>
</evidence>
<dbReference type="Proteomes" id="UP000187209">
    <property type="component" value="Unassembled WGS sequence"/>
</dbReference>
<evidence type="ECO:0000256" key="16">
    <source>
        <dbReference type="SAM" id="MobiDB-lite"/>
    </source>
</evidence>
<evidence type="ECO:0000256" key="5">
    <source>
        <dbReference type="ARBA" id="ARBA00022670"/>
    </source>
</evidence>
<comment type="subcellular location">
    <subcellularLocation>
        <location evidence="2">Mitochondrion membrane</location>
        <topology evidence="2">Multi-pass membrane protein</topology>
    </subcellularLocation>
</comment>
<evidence type="ECO:0000256" key="6">
    <source>
        <dbReference type="ARBA" id="ARBA00022692"/>
    </source>
</evidence>
<reference evidence="19 20" key="1">
    <citation type="submission" date="2016-11" db="EMBL/GenBank/DDBJ databases">
        <title>The macronuclear genome of Stentor coeruleus: a giant cell with tiny introns.</title>
        <authorList>
            <person name="Slabodnick M."/>
            <person name="Ruby J.G."/>
            <person name="Reiff S.B."/>
            <person name="Swart E.C."/>
            <person name="Gosai S."/>
            <person name="Prabakaran S."/>
            <person name="Witkowska E."/>
            <person name="Larue G.E."/>
            <person name="Fisher S."/>
            <person name="Freeman R.M."/>
            <person name="Gunawardena J."/>
            <person name="Chu W."/>
            <person name="Stover N.A."/>
            <person name="Gregory B.D."/>
            <person name="Nowacki M."/>
            <person name="Derisi J."/>
            <person name="Roy S.W."/>
            <person name="Marshall W.F."/>
            <person name="Sood P."/>
        </authorList>
    </citation>
    <scope>NUCLEOTIDE SEQUENCE [LARGE SCALE GENOMIC DNA]</scope>
    <source>
        <strain evidence="19">WM001</strain>
    </source>
</reference>
<name>A0A1R2D0X0_9CILI</name>
<dbReference type="SUPFAM" id="SSF140990">
    <property type="entry name" value="FtsH protease domain-like"/>
    <property type="match status" value="1"/>
</dbReference>
<dbReference type="OrthoDB" id="1413014at2759"/>
<dbReference type="GO" id="GO:0004176">
    <property type="term" value="F:ATP-dependent peptidase activity"/>
    <property type="evidence" value="ECO:0007669"/>
    <property type="project" value="InterPro"/>
</dbReference>
<dbReference type="GO" id="GO:0005745">
    <property type="term" value="C:m-AAA complex"/>
    <property type="evidence" value="ECO:0007669"/>
    <property type="project" value="TreeGrafter"/>
</dbReference>
<evidence type="ECO:0000256" key="11">
    <source>
        <dbReference type="ARBA" id="ARBA00022840"/>
    </source>
</evidence>
<dbReference type="HAMAP" id="MF_01458">
    <property type="entry name" value="FtsH"/>
    <property type="match status" value="1"/>
</dbReference>
<dbReference type="GO" id="GO:0004222">
    <property type="term" value="F:metalloendopeptidase activity"/>
    <property type="evidence" value="ECO:0007669"/>
    <property type="project" value="InterPro"/>
</dbReference>
<dbReference type="Pfam" id="PF17862">
    <property type="entry name" value="AAA_lid_3"/>
    <property type="match status" value="1"/>
</dbReference>
<dbReference type="InterPro" id="IPR041569">
    <property type="entry name" value="AAA_lid_3"/>
</dbReference>
<dbReference type="InterPro" id="IPR037219">
    <property type="entry name" value="Peptidase_M41-like"/>
</dbReference>
<keyword evidence="11" id="KW-0067">ATP-binding</keyword>
<dbReference type="InterPro" id="IPR003593">
    <property type="entry name" value="AAA+_ATPase"/>
</dbReference>
<evidence type="ECO:0000256" key="14">
    <source>
        <dbReference type="ARBA" id="ARBA00023128"/>
    </source>
</evidence>
<dbReference type="FunFam" id="3.40.50.300:FF:000001">
    <property type="entry name" value="ATP-dependent zinc metalloprotease FtsH"/>
    <property type="match status" value="1"/>
</dbReference>
<feature type="transmembrane region" description="Helical" evidence="17">
    <location>
        <begin position="236"/>
        <end position="254"/>
    </location>
</feature>
<comment type="cofactor">
    <cofactor evidence="1">
        <name>Zn(2+)</name>
        <dbReference type="ChEBI" id="CHEBI:29105"/>
    </cofactor>
</comment>
<keyword evidence="8" id="KW-0547">Nucleotide-binding</keyword>
<feature type="domain" description="AAA+ ATPase" evidence="18">
    <location>
        <begin position="331"/>
        <end position="469"/>
    </location>
</feature>
<dbReference type="InterPro" id="IPR050928">
    <property type="entry name" value="ATP-dep_Zn_Metalloprotease"/>
</dbReference>
<evidence type="ECO:0000256" key="2">
    <source>
        <dbReference type="ARBA" id="ARBA00004225"/>
    </source>
</evidence>
<dbReference type="InterPro" id="IPR005936">
    <property type="entry name" value="FtsH"/>
</dbReference>
<dbReference type="AlphaFoldDB" id="A0A1R2D0X0"/>
<keyword evidence="20" id="KW-1185">Reference proteome</keyword>
<dbReference type="SMART" id="SM00382">
    <property type="entry name" value="AAA"/>
    <property type="match status" value="1"/>
</dbReference>
<dbReference type="InterPro" id="IPR027417">
    <property type="entry name" value="P-loop_NTPase"/>
</dbReference>
<dbReference type="PROSITE" id="PS00674">
    <property type="entry name" value="AAA"/>
    <property type="match status" value="1"/>
</dbReference>
<dbReference type="SUPFAM" id="SSF52540">
    <property type="entry name" value="P-loop containing nucleoside triphosphate hydrolases"/>
    <property type="match status" value="1"/>
</dbReference>
<evidence type="ECO:0000256" key="17">
    <source>
        <dbReference type="SAM" id="Phobius"/>
    </source>
</evidence>
<evidence type="ECO:0000256" key="12">
    <source>
        <dbReference type="ARBA" id="ARBA00022989"/>
    </source>
</evidence>
<keyword evidence="15 17" id="KW-0472">Membrane</keyword>
<keyword evidence="5" id="KW-0645">Protease</keyword>
<comment type="similarity">
    <text evidence="4">In the N-terminal section; belongs to the AAA ATPase family.</text>
</comment>
<dbReference type="PANTHER" id="PTHR43655">
    <property type="entry name" value="ATP-DEPENDENT PROTEASE"/>
    <property type="match status" value="1"/>
</dbReference>
<evidence type="ECO:0000256" key="8">
    <source>
        <dbReference type="ARBA" id="ARBA00022741"/>
    </source>
</evidence>
<feature type="compositionally biased region" description="Basic and acidic residues" evidence="16">
    <location>
        <begin position="50"/>
        <end position="71"/>
    </location>
</feature>
<keyword evidence="13" id="KW-0482">Metalloprotease</keyword>
<gene>
    <name evidence="19" type="ORF">SteCoe_1752</name>
</gene>
<evidence type="ECO:0000256" key="4">
    <source>
        <dbReference type="ARBA" id="ARBA00010550"/>
    </source>
</evidence>
<keyword evidence="9" id="KW-0378">Hydrolase</keyword>
<dbReference type="GO" id="GO:0034982">
    <property type="term" value="P:mitochondrial protein processing"/>
    <property type="evidence" value="ECO:0007669"/>
    <property type="project" value="TreeGrafter"/>
</dbReference>
<keyword evidence="7" id="KW-0479">Metal-binding</keyword>
<organism evidence="19 20">
    <name type="scientific">Stentor coeruleus</name>
    <dbReference type="NCBI Taxonomy" id="5963"/>
    <lineage>
        <taxon>Eukaryota</taxon>
        <taxon>Sar</taxon>
        <taxon>Alveolata</taxon>
        <taxon>Ciliophora</taxon>
        <taxon>Postciliodesmatophora</taxon>
        <taxon>Heterotrichea</taxon>
        <taxon>Heterotrichida</taxon>
        <taxon>Stentoridae</taxon>
        <taxon>Stentor</taxon>
    </lineage>
</organism>
<evidence type="ECO:0000259" key="18">
    <source>
        <dbReference type="SMART" id="SM00382"/>
    </source>
</evidence>
<evidence type="ECO:0000256" key="7">
    <source>
        <dbReference type="ARBA" id="ARBA00022723"/>
    </source>
</evidence>
<evidence type="ECO:0000256" key="10">
    <source>
        <dbReference type="ARBA" id="ARBA00022833"/>
    </source>
</evidence>
<evidence type="ECO:0000313" key="19">
    <source>
        <dbReference type="EMBL" id="OMJ94895.1"/>
    </source>
</evidence>
<keyword evidence="14" id="KW-0496">Mitochondrion</keyword>
<dbReference type="FunFam" id="1.20.58.760:FF:000003">
    <property type="entry name" value="AFG3-like AAA ATPase 2"/>
    <property type="match status" value="1"/>
</dbReference>
<dbReference type="PANTHER" id="PTHR43655:SF2">
    <property type="entry name" value="AFG3 LIKE MATRIX AAA PEPTIDASE SUBUNIT 2, ISOFORM A"/>
    <property type="match status" value="1"/>
</dbReference>
<feature type="compositionally biased region" description="Basic and acidic residues" evidence="16">
    <location>
        <begin position="78"/>
        <end position="120"/>
    </location>
</feature>
<keyword evidence="10" id="KW-0862">Zinc</keyword>
<dbReference type="Gene3D" id="1.20.58.760">
    <property type="entry name" value="Peptidase M41"/>
    <property type="match status" value="1"/>
</dbReference>
<dbReference type="FunFam" id="1.10.8.60:FF:000019">
    <property type="entry name" value="AFG3-like AAA ATPase 2"/>
    <property type="match status" value="1"/>
</dbReference>
<dbReference type="InterPro" id="IPR003959">
    <property type="entry name" value="ATPase_AAA_core"/>
</dbReference>
<accession>A0A1R2D0X0</accession>
<dbReference type="Gene3D" id="3.40.50.300">
    <property type="entry name" value="P-loop containing nucleotide triphosphate hydrolases"/>
    <property type="match status" value="1"/>
</dbReference>
<evidence type="ECO:0000256" key="15">
    <source>
        <dbReference type="ARBA" id="ARBA00023136"/>
    </source>
</evidence>
<keyword evidence="6 17" id="KW-0812">Transmembrane</keyword>
<comment type="caution">
    <text evidence="19">The sequence shown here is derived from an EMBL/GenBank/DDBJ whole genome shotgun (WGS) entry which is preliminary data.</text>
</comment>
<feature type="region of interest" description="Disordered" evidence="16">
    <location>
        <begin position="16"/>
        <end position="123"/>
    </location>
</feature>
<keyword evidence="12 17" id="KW-1133">Transmembrane helix</keyword>
<comment type="similarity">
    <text evidence="3">In the C-terminal section; belongs to the peptidase M41 family.</text>
</comment>
<protein>
    <recommendedName>
        <fullName evidence="18">AAA+ ATPase domain-containing protein</fullName>
    </recommendedName>
</protein>
<dbReference type="EMBL" id="MPUH01000019">
    <property type="protein sequence ID" value="OMJ94895.1"/>
    <property type="molecule type" value="Genomic_DNA"/>
</dbReference>
<evidence type="ECO:0000256" key="1">
    <source>
        <dbReference type="ARBA" id="ARBA00001947"/>
    </source>
</evidence>
<dbReference type="InterPro" id="IPR000642">
    <property type="entry name" value="Peptidase_M41"/>
</dbReference>
<dbReference type="Gene3D" id="1.10.8.60">
    <property type="match status" value="1"/>
</dbReference>
<evidence type="ECO:0000256" key="3">
    <source>
        <dbReference type="ARBA" id="ARBA00010044"/>
    </source>
</evidence>
<dbReference type="CDD" id="cd19501">
    <property type="entry name" value="RecA-like_FtsH"/>
    <property type="match status" value="1"/>
</dbReference>
<dbReference type="GO" id="GO:0046872">
    <property type="term" value="F:metal ion binding"/>
    <property type="evidence" value="ECO:0007669"/>
    <property type="project" value="UniProtKB-KW"/>
</dbReference>
<sequence>MLRRVIIRSSQVLGRNFASNQKPPAGFEKFFKKREGEQTSSKGPNIPPDYKLDDPKKPKVDLNEVPKEDTSSKPSESQTEKPKVKEEHKEEHKEERHKEEKMKDDGKKKKKHDQNNKPDKPSPLLFFAVSSLVGLLLITLIPDESMITVQQLMTEYVGPNKVKKLIFQVPKAQNTSALTKIFVESRDHKILATLNIPDIPAFLQNLHNEQLRLGRAQEEYIEIEYSEKSEDLTPSVVIGLIINIALFYGIYLLIAKISGKGGNQGGSSGGGGPFKDIFNFNKPNFKIYGVDKKMNVSFKDVAGQGQAKREITEFVEFLKNPEKFKKLGARMPRGALLVGPPGTGKTLLAKASAGEAGVPFFSISGSEFVEMFVGVGASRVRDLFKQAREKAPSIVFIDEIDAVGRKRDDSKFRNDERDTTLNQLLVEMDGFGTDTYVIVMAATNRQDTLDSALLRPGRFDRIVEVTLPDIEGRQEILKVHLAPLKLHPDFSMNECSKRVAALTPGFSGADLAQLCNEAAILAARKDKGFVDKDDFEAASEKVMLGVESSKKLSVREKKIVSYHESGHAIAGWFLEGADPVLKVSVLPRSKGALGFAQNMPKETQLYSEQDFLDKICMILGGRVAEQLFFGSVTNGASDDLKKATQLAQALVENFGMSNKAGLVSYNVSERFYSEATKDILESEVRKIINDSLERTKTILTEKKDLLVTLAERLIEKEMVVHKDLVDILGPRPFEQSDEYKKFISEQENK</sequence>
<dbReference type="GO" id="GO:0005524">
    <property type="term" value="F:ATP binding"/>
    <property type="evidence" value="ECO:0007669"/>
    <property type="project" value="UniProtKB-KW"/>
</dbReference>
<dbReference type="Pfam" id="PF01434">
    <property type="entry name" value="Peptidase_M41"/>
    <property type="match status" value="1"/>
</dbReference>
<dbReference type="Pfam" id="PF00004">
    <property type="entry name" value="AAA"/>
    <property type="match status" value="1"/>
</dbReference>
<dbReference type="GO" id="GO:0016887">
    <property type="term" value="F:ATP hydrolysis activity"/>
    <property type="evidence" value="ECO:0007669"/>
    <property type="project" value="InterPro"/>
</dbReference>